<evidence type="ECO:0000313" key="3">
    <source>
        <dbReference type="Proteomes" id="UP000076532"/>
    </source>
</evidence>
<protein>
    <submittedName>
        <fullName evidence="2">Uncharacterized protein</fullName>
    </submittedName>
</protein>
<feature type="region of interest" description="Disordered" evidence="1">
    <location>
        <begin position="1"/>
        <end position="35"/>
    </location>
</feature>
<gene>
    <name evidence="2" type="ORF">FIBSPDRAFT_890866</name>
</gene>
<evidence type="ECO:0000313" key="2">
    <source>
        <dbReference type="EMBL" id="KZP21868.1"/>
    </source>
</evidence>
<sequence length="145" mass="16080">MSVTESDSEVLAPSDDCYSIHNQQGDPNLYPPSPEYYTDPLAMERSKDWVEHGYDRMETDAGAVTRRDQGTQTDTGAVTTRDQGTQTGAAMCQRQYQDKGAPTDTVTGDSVVVQVVVKIVSDGRNKRKGLVYEDCRPAKKERRNS</sequence>
<keyword evidence="3" id="KW-1185">Reference proteome</keyword>
<feature type="region of interest" description="Disordered" evidence="1">
    <location>
        <begin position="58"/>
        <end position="86"/>
    </location>
</feature>
<proteinExistence type="predicted"/>
<dbReference type="Proteomes" id="UP000076532">
    <property type="component" value="Unassembled WGS sequence"/>
</dbReference>
<dbReference type="EMBL" id="KV417544">
    <property type="protein sequence ID" value="KZP21868.1"/>
    <property type="molecule type" value="Genomic_DNA"/>
</dbReference>
<organism evidence="2 3">
    <name type="scientific">Athelia psychrophila</name>
    <dbReference type="NCBI Taxonomy" id="1759441"/>
    <lineage>
        <taxon>Eukaryota</taxon>
        <taxon>Fungi</taxon>
        <taxon>Dikarya</taxon>
        <taxon>Basidiomycota</taxon>
        <taxon>Agaricomycotina</taxon>
        <taxon>Agaricomycetes</taxon>
        <taxon>Agaricomycetidae</taxon>
        <taxon>Atheliales</taxon>
        <taxon>Atheliaceae</taxon>
        <taxon>Athelia</taxon>
    </lineage>
</organism>
<name>A0A166KG33_9AGAM</name>
<reference evidence="2 3" key="1">
    <citation type="journal article" date="2016" name="Mol. Biol. Evol.">
        <title>Comparative Genomics of Early-Diverging Mushroom-Forming Fungi Provides Insights into the Origins of Lignocellulose Decay Capabilities.</title>
        <authorList>
            <person name="Nagy L.G."/>
            <person name="Riley R."/>
            <person name="Tritt A."/>
            <person name="Adam C."/>
            <person name="Daum C."/>
            <person name="Floudas D."/>
            <person name="Sun H."/>
            <person name="Yadav J.S."/>
            <person name="Pangilinan J."/>
            <person name="Larsson K.H."/>
            <person name="Matsuura K."/>
            <person name="Barry K."/>
            <person name="Labutti K."/>
            <person name="Kuo R."/>
            <person name="Ohm R.A."/>
            <person name="Bhattacharya S.S."/>
            <person name="Shirouzu T."/>
            <person name="Yoshinaga Y."/>
            <person name="Martin F.M."/>
            <person name="Grigoriev I.V."/>
            <person name="Hibbett D.S."/>
        </authorList>
    </citation>
    <scope>NUCLEOTIDE SEQUENCE [LARGE SCALE GENOMIC DNA]</scope>
    <source>
        <strain evidence="2 3">CBS 109695</strain>
    </source>
</reference>
<feature type="compositionally biased region" description="Polar residues" evidence="1">
    <location>
        <begin position="70"/>
        <end position="86"/>
    </location>
</feature>
<accession>A0A166KG33</accession>
<dbReference type="AlphaFoldDB" id="A0A166KG33"/>
<feature type="compositionally biased region" description="Basic and acidic residues" evidence="1">
    <location>
        <begin position="58"/>
        <end position="69"/>
    </location>
</feature>
<evidence type="ECO:0000256" key="1">
    <source>
        <dbReference type="SAM" id="MobiDB-lite"/>
    </source>
</evidence>